<accession>A0A3S0P8I1</accession>
<comment type="caution">
    <text evidence="6">The sequence shown here is derived from an EMBL/GenBank/DDBJ whole genome shotgun (WGS) entry which is preliminary data.</text>
</comment>
<evidence type="ECO:0000313" key="6">
    <source>
        <dbReference type="EMBL" id="RTZ17714.1"/>
    </source>
</evidence>
<proteinExistence type="predicted"/>
<evidence type="ECO:0000256" key="5">
    <source>
        <dbReference type="SAM" id="SignalP"/>
    </source>
</evidence>
<dbReference type="Pfam" id="PF19574">
    <property type="entry name" value="LolA_3"/>
    <property type="match status" value="1"/>
</dbReference>
<evidence type="ECO:0000256" key="3">
    <source>
        <dbReference type="ARBA" id="ARBA00022729"/>
    </source>
</evidence>
<keyword evidence="7" id="KW-1185">Reference proteome</keyword>
<name>A0A3S0P8I1_9VIBR</name>
<evidence type="ECO:0000256" key="1">
    <source>
        <dbReference type="ARBA" id="ARBA00011245"/>
    </source>
</evidence>
<dbReference type="InterPro" id="IPR029046">
    <property type="entry name" value="LolA/LolB/LppX"/>
</dbReference>
<keyword evidence="6" id="KW-0449">Lipoprotein</keyword>
<feature type="chain" id="PRO_5018697378" evidence="5">
    <location>
        <begin position="20"/>
        <end position="203"/>
    </location>
</feature>
<keyword evidence="3 5" id="KW-0732">Signal</keyword>
<dbReference type="EMBL" id="RXZH01000001">
    <property type="protein sequence ID" value="RTZ17714.1"/>
    <property type="molecule type" value="Genomic_DNA"/>
</dbReference>
<evidence type="ECO:0000256" key="2">
    <source>
        <dbReference type="ARBA" id="ARBA00022448"/>
    </source>
</evidence>
<dbReference type="Proteomes" id="UP000268973">
    <property type="component" value="Unassembled WGS sequence"/>
</dbReference>
<keyword evidence="2" id="KW-0813">Transport</keyword>
<sequence>MIKRMLCLWLTVASPLAWSSVANLDALQTQLSQHDTVRGDFTQKRHIEMFEQPLSSEGQFTLNKEQGLLWQQATPFPVGLVLTQDKLRQTFAGQIPKVVTAKENPMAFYFSHIFLAVFHGDTDALKEQFDIAFSAGDNQWTLVLTPLNAPLNAVFEAITLTGNDNIDRLELKELRGDKTEILFTNQTHQPEGLTDAEKAQFSF</sequence>
<dbReference type="SUPFAM" id="SSF89392">
    <property type="entry name" value="Prokaryotic lipoproteins and lipoprotein localization factors"/>
    <property type="match status" value="1"/>
</dbReference>
<dbReference type="RefSeq" id="WP_126572465.1">
    <property type="nucleotide sequence ID" value="NZ_RXZH01000001.1"/>
</dbReference>
<dbReference type="GO" id="GO:0015031">
    <property type="term" value="P:protein transport"/>
    <property type="evidence" value="ECO:0007669"/>
    <property type="project" value="UniProtKB-KW"/>
</dbReference>
<dbReference type="CDD" id="cd16325">
    <property type="entry name" value="LolA"/>
    <property type="match status" value="1"/>
</dbReference>
<reference evidence="6 7" key="1">
    <citation type="submission" date="2018-12" db="EMBL/GenBank/DDBJ databases">
        <title>Vibrio sp. isolated from China Sea.</title>
        <authorList>
            <person name="Li Y."/>
        </authorList>
    </citation>
    <scope>NUCLEOTIDE SEQUENCE [LARGE SCALE GENOMIC DNA]</scope>
    <source>
        <strain evidence="6 7">BEI207</strain>
    </source>
</reference>
<dbReference type="OrthoDB" id="5700849at2"/>
<comment type="subunit">
    <text evidence="1">Monomer.</text>
</comment>
<evidence type="ECO:0000313" key="7">
    <source>
        <dbReference type="Proteomes" id="UP000268973"/>
    </source>
</evidence>
<keyword evidence="4" id="KW-0653">Protein transport</keyword>
<gene>
    <name evidence="6" type="ORF">EJ063_02710</name>
</gene>
<protein>
    <submittedName>
        <fullName evidence="6">Outer membrane lipoprotein carrier protein LolA</fullName>
    </submittedName>
</protein>
<evidence type="ECO:0000256" key="4">
    <source>
        <dbReference type="ARBA" id="ARBA00022927"/>
    </source>
</evidence>
<dbReference type="Gene3D" id="2.50.20.10">
    <property type="entry name" value="Lipoprotein localisation LolA/LolB/LppX"/>
    <property type="match status" value="1"/>
</dbReference>
<organism evidence="6 7">
    <name type="scientific">Vibrio aquaticus</name>
    <dbReference type="NCBI Taxonomy" id="2496559"/>
    <lineage>
        <taxon>Bacteria</taxon>
        <taxon>Pseudomonadati</taxon>
        <taxon>Pseudomonadota</taxon>
        <taxon>Gammaproteobacteria</taxon>
        <taxon>Vibrionales</taxon>
        <taxon>Vibrionaceae</taxon>
        <taxon>Vibrio</taxon>
    </lineage>
</organism>
<dbReference type="AlphaFoldDB" id="A0A3S0P8I1"/>
<dbReference type="InterPro" id="IPR004564">
    <property type="entry name" value="OM_lipoprot_carrier_LolA-like"/>
</dbReference>
<feature type="signal peptide" evidence="5">
    <location>
        <begin position="1"/>
        <end position="19"/>
    </location>
</feature>